<evidence type="ECO:0000259" key="6">
    <source>
        <dbReference type="Pfam" id="PF01266"/>
    </source>
</evidence>
<dbReference type="SUPFAM" id="SSF54373">
    <property type="entry name" value="FAD-linked reductases, C-terminal domain"/>
    <property type="match status" value="1"/>
</dbReference>
<dbReference type="InterPro" id="IPR023209">
    <property type="entry name" value="DAO"/>
</dbReference>
<dbReference type="PANTHER" id="PTHR11530">
    <property type="entry name" value="D-AMINO ACID OXIDASE"/>
    <property type="match status" value="1"/>
</dbReference>
<dbReference type="PIRSF" id="PIRSF000189">
    <property type="entry name" value="D-aa_oxidase"/>
    <property type="match status" value="1"/>
</dbReference>
<dbReference type="Gene3D" id="3.30.9.10">
    <property type="entry name" value="D-Amino Acid Oxidase, subunit A, domain 2"/>
    <property type="match status" value="1"/>
</dbReference>
<evidence type="ECO:0000256" key="1">
    <source>
        <dbReference type="ARBA" id="ARBA00001974"/>
    </source>
</evidence>
<dbReference type="EMBL" id="KN846953">
    <property type="protein sequence ID" value="KIV80152.1"/>
    <property type="molecule type" value="Genomic_DNA"/>
</dbReference>
<keyword evidence="5" id="KW-0560">Oxidoreductase</keyword>
<dbReference type="Pfam" id="PF01266">
    <property type="entry name" value="DAO"/>
    <property type="match status" value="1"/>
</dbReference>
<protein>
    <recommendedName>
        <fullName evidence="6">FAD dependent oxidoreductase domain-containing protein</fullName>
    </recommendedName>
</protein>
<comment type="similarity">
    <text evidence="2">Belongs to the DAMOX/DASOX family.</text>
</comment>
<organism evidence="7 8">
    <name type="scientific">Exophiala sideris</name>
    <dbReference type="NCBI Taxonomy" id="1016849"/>
    <lineage>
        <taxon>Eukaryota</taxon>
        <taxon>Fungi</taxon>
        <taxon>Dikarya</taxon>
        <taxon>Ascomycota</taxon>
        <taxon>Pezizomycotina</taxon>
        <taxon>Eurotiomycetes</taxon>
        <taxon>Chaetothyriomycetidae</taxon>
        <taxon>Chaetothyriales</taxon>
        <taxon>Herpotrichiellaceae</taxon>
        <taxon>Exophiala</taxon>
    </lineage>
</organism>
<dbReference type="Gene3D" id="3.40.50.720">
    <property type="entry name" value="NAD(P)-binding Rossmann-like Domain"/>
    <property type="match status" value="1"/>
</dbReference>
<keyword evidence="4" id="KW-0274">FAD</keyword>
<dbReference type="SUPFAM" id="SSF51971">
    <property type="entry name" value="Nucleotide-binding domain"/>
    <property type="match status" value="1"/>
</dbReference>
<feature type="domain" description="FAD dependent oxidoreductase" evidence="6">
    <location>
        <begin position="8"/>
        <end position="343"/>
    </location>
</feature>
<dbReference type="InterPro" id="IPR006076">
    <property type="entry name" value="FAD-dep_OxRdtase"/>
</dbReference>
<dbReference type="GO" id="GO:0003884">
    <property type="term" value="F:D-amino-acid oxidase activity"/>
    <property type="evidence" value="ECO:0007669"/>
    <property type="project" value="InterPro"/>
</dbReference>
<name>A0A0D1YAX8_9EURO</name>
<dbReference type="GO" id="GO:0071949">
    <property type="term" value="F:FAD binding"/>
    <property type="evidence" value="ECO:0007669"/>
    <property type="project" value="InterPro"/>
</dbReference>
<dbReference type="AlphaFoldDB" id="A0A0D1YAX8"/>
<evidence type="ECO:0000256" key="4">
    <source>
        <dbReference type="ARBA" id="ARBA00022827"/>
    </source>
</evidence>
<comment type="cofactor">
    <cofactor evidence="1">
        <name>FAD</name>
        <dbReference type="ChEBI" id="CHEBI:57692"/>
    </cofactor>
</comment>
<reference evidence="7 8" key="1">
    <citation type="submission" date="2015-01" db="EMBL/GenBank/DDBJ databases">
        <title>The Genome Sequence of Exophiala sideris CBS121828.</title>
        <authorList>
            <consortium name="The Broad Institute Genomics Platform"/>
            <person name="Cuomo C."/>
            <person name="de Hoog S."/>
            <person name="Gorbushina A."/>
            <person name="Stielow B."/>
            <person name="Teixiera M."/>
            <person name="Abouelleil A."/>
            <person name="Chapman S.B."/>
            <person name="Priest M."/>
            <person name="Young S.K."/>
            <person name="Wortman J."/>
            <person name="Nusbaum C."/>
            <person name="Birren B."/>
        </authorList>
    </citation>
    <scope>NUCLEOTIDE SEQUENCE [LARGE SCALE GENOMIC DNA]</scope>
    <source>
        <strain evidence="7 8">CBS 121828</strain>
    </source>
</reference>
<evidence type="ECO:0000256" key="3">
    <source>
        <dbReference type="ARBA" id="ARBA00022630"/>
    </source>
</evidence>
<evidence type="ECO:0000313" key="7">
    <source>
        <dbReference type="EMBL" id="KIV80152.1"/>
    </source>
</evidence>
<gene>
    <name evidence="7" type="ORF">PV11_07673</name>
</gene>
<dbReference type="STRING" id="1016849.A0A0D1YAX8"/>
<evidence type="ECO:0000256" key="5">
    <source>
        <dbReference type="ARBA" id="ARBA00023002"/>
    </source>
</evidence>
<accession>A0A0D1YAX8</accession>
<evidence type="ECO:0000313" key="8">
    <source>
        <dbReference type="Proteomes" id="UP000053599"/>
    </source>
</evidence>
<dbReference type="GO" id="GO:0005737">
    <property type="term" value="C:cytoplasm"/>
    <property type="evidence" value="ECO:0007669"/>
    <property type="project" value="TreeGrafter"/>
</dbReference>
<dbReference type="GO" id="GO:0019478">
    <property type="term" value="P:D-amino acid catabolic process"/>
    <property type="evidence" value="ECO:0007669"/>
    <property type="project" value="TreeGrafter"/>
</dbReference>
<dbReference type="HOGENOM" id="CLU_034311_2_0_1"/>
<evidence type="ECO:0000256" key="2">
    <source>
        <dbReference type="ARBA" id="ARBA00006730"/>
    </source>
</evidence>
<dbReference type="PANTHER" id="PTHR11530:SF26">
    <property type="entry name" value="FAD DEPENDENT OXIDOREDUCTASE SUPERFAMILY (AFU_ORTHOLOGUE AFUA_5G13940)"/>
    <property type="match status" value="1"/>
</dbReference>
<dbReference type="OrthoDB" id="2015447at2759"/>
<sequence>MSPPNDSIIVIGCGVTGLSVATLLQSEYPSATITIIAAEIPSGQSPSADYASMWAGAHYRPTPGSTSQLKQELDMGVRTAERMKRIAKDYPEAGVAFMTSVEYLEDPPTEFSSIKTGDVYAGPEDNFRVLDQIELPAGVKWGCEYRCYCVNVSVYLKWLLDRFISKGGQLIQHRLSNARQAFDYAEESGLGKVSTVVNCSGRNFDQDGKTKIIRGQTVLVKQQYHKTVTRQNGDGSWVFLIPRPRGGGTIVGGTKEIGDPEERPRPETREKLLRNAVDFFPDFVDSVDKFDVLKDNVGRRPWRDGGYRFQAESVGPDKRIFHGYGAGGRGYELSWAAAERIVALVRESIPANAKL</sequence>
<dbReference type="Proteomes" id="UP000053599">
    <property type="component" value="Unassembled WGS sequence"/>
</dbReference>
<keyword evidence="3" id="KW-0285">Flavoprotein</keyword>
<proteinExistence type="inferred from homology"/>